<reference evidence="2" key="1">
    <citation type="submission" date="2018-05" db="EMBL/GenBank/DDBJ databases">
        <authorList>
            <person name="Lanie J.A."/>
            <person name="Ng W.-L."/>
            <person name="Kazmierczak K.M."/>
            <person name="Andrzejewski T.M."/>
            <person name="Davidsen T.M."/>
            <person name="Wayne K.J."/>
            <person name="Tettelin H."/>
            <person name="Glass J.I."/>
            <person name="Rusch D."/>
            <person name="Podicherti R."/>
            <person name="Tsui H.-C.T."/>
            <person name="Winkler M.E."/>
        </authorList>
    </citation>
    <scope>NUCLEOTIDE SEQUENCE</scope>
</reference>
<proteinExistence type="predicted"/>
<dbReference type="Pfam" id="PF01370">
    <property type="entry name" value="Epimerase"/>
    <property type="match status" value="1"/>
</dbReference>
<dbReference type="SUPFAM" id="SSF51735">
    <property type="entry name" value="NAD(P)-binding Rossmann-fold domains"/>
    <property type="match status" value="1"/>
</dbReference>
<dbReference type="InterPro" id="IPR036291">
    <property type="entry name" value="NAD(P)-bd_dom_sf"/>
</dbReference>
<evidence type="ECO:0000313" key="2">
    <source>
        <dbReference type="EMBL" id="SVC32249.1"/>
    </source>
</evidence>
<protein>
    <recommendedName>
        <fullName evidence="1">NAD-dependent epimerase/dehydratase domain-containing protein</fullName>
    </recommendedName>
</protein>
<organism evidence="2">
    <name type="scientific">marine metagenome</name>
    <dbReference type="NCBI Taxonomy" id="408172"/>
    <lineage>
        <taxon>unclassified sequences</taxon>
        <taxon>metagenomes</taxon>
        <taxon>ecological metagenomes</taxon>
    </lineage>
</organism>
<accession>A0A382L6I9</accession>
<dbReference type="Gene3D" id="3.40.50.720">
    <property type="entry name" value="NAD(P)-binding Rossmann-like Domain"/>
    <property type="match status" value="1"/>
</dbReference>
<dbReference type="EMBL" id="UINC01085062">
    <property type="protein sequence ID" value="SVC32249.1"/>
    <property type="molecule type" value="Genomic_DNA"/>
</dbReference>
<feature type="domain" description="NAD-dependent epimerase/dehydratase" evidence="1">
    <location>
        <begin position="11"/>
        <end position="46"/>
    </location>
</feature>
<feature type="non-terminal residue" evidence="2">
    <location>
        <position position="57"/>
    </location>
</feature>
<sequence>MAGISKADGPVAVTGSSGYIGSRIVEDLMEQGYEVNACVRDSSNARKVDHLINLNEK</sequence>
<evidence type="ECO:0000259" key="1">
    <source>
        <dbReference type="Pfam" id="PF01370"/>
    </source>
</evidence>
<gene>
    <name evidence="2" type="ORF">METZ01_LOCUS285103</name>
</gene>
<name>A0A382L6I9_9ZZZZ</name>
<dbReference type="InterPro" id="IPR001509">
    <property type="entry name" value="Epimerase_deHydtase"/>
</dbReference>
<dbReference type="AlphaFoldDB" id="A0A382L6I9"/>